<comment type="caution">
    <text evidence="4">The sequence shown here is derived from an EMBL/GenBank/DDBJ whole genome shotgun (WGS) entry which is preliminary data.</text>
</comment>
<protein>
    <submittedName>
        <fullName evidence="4">Ankyrin 2,3/unc44</fullName>
    </submittedName>
</protein>
<name>W9CBR7_SCLBF</name>
<dbReference type="PANTHER" id="PTHR24198:SF165">
    <property type="entry name" value="ANKYRIN REPEAT-CONTAINING PROTEIN-RELATED"/>
    <property type="match status" value="1"/>
</dbReference>
<dbReference type="InterPro" id="IPR036770">
    <property type="entry name" value="Ankyrin_rpt-contain_sf"/>
</dbReference>
<evidence type="ECO:0000256" key="3">
    <source>
        <dbReference type="PROSITE-ProRule" id="PRU00023"/>
    </source>
</evidence>
<dbReference type="OrthoDB" id="341259at2759"/>
<dbReference type="HOGENOM" id="CLU_522918_0_0_1"/>
<dbReference type="AlphaFoldDB" id="W9CBR7"/>
<gene>
    <name evidence="4" type="ORF">SBOR_6363</name>
</gene>
<dbReference type="InterPro" id="IPR002110">
    <property type="entry name" value="Ankyrin_rpt"/>
</dbReference>
<dbReference type="EMBL" id="AYSA01000333">
    <property type="protein sequence ID" value="ESZ93263.1"/>
    <property type="molecule type" value="Genomic_DNA"/>
</dbReference>
<dbReference type="STRING" id="1432307.W9CBR7"/>
<keyword evidence="2 3" id="KW-0040">ANK repeat</keyword>
<dbReference type="PANTHER" id="PTHR24198">
    <property type="entry name" value="ANKYRIN REPEAT AND PROTEIN KINASE DOMAIN-CONTAINING PROTEIN"/>
    <property type="match status" value="1"/>
</dbReference>
<feature type="repeat" description="ANK" evidence="3">
    <location>
        <begin position="393"/>
        <end position="425"/>
    </location>
</feature>
<keyword evidence="1" id="KW-0677">Repeat</keyword>
<sequence length="521" mass="56976">MKVPRTSLNCYHAVVTEALYSHLAPQKISSVQHTLQIPRYITQLQQTDLNNLLIRAVQNEDVPAIKDAVNQGANVNTLIWNQRPVLHRCVTLSLPEAVRFLLANGAHPYRVEKCTNALYWAAKENDVDIFRLIIDYEDEAGSVWKPADYQTAFDACAEKGNVQIMKIILAKTEHVYFSNEDGDGTTPFKNAAAKGQAEMVRFLIEVGALREDIKQWEDALIRAAMDGNFLIVKLLCEEGNVNLNARDEHGTTALCYAAKLKGKDTSPEFGIEMARFLLDKGADPNICGEDEGPLHGAALQDHPEMLQLLLDHGADITHRLNGRSPLELAIQYNSPLVITFIANFVMAPEDLDKRGDMLDAALLYAAGKGDRYGILVLLKAGADIDARRAKEAGGGTPLLVAIGSGEIQSARLLMRQGAKMDIVDGRGRTALEMAVKCGYELLVRDMVGKGGDLNMKVGENGDTVLGVAVREGHVNVVMILLEKGVVINERNGFGETALDIAEEKGDKKIIALLEGGEVEDE</sequence>
<feature type="repeat" description="ANK" evidence="3">
    <location>
        <begin position="289"/>
        <end position="321"/>
    </location>
</feature>
<feature type="repeat" description="ANK" evidence="3">
    <location>
        <begin position="426"/>
        <end position="458"/>
    </location>
</feature>
<dbReference type="PROSITE" id="PS50297">
    <property type="entry name" value="ANK_REP_REGION"/>
    <property type="match status" value="4"/>
</dbReference>
<reference evidence="4 5" key="1">
    <citation type="journal article" date="2014" name="Genome Announc.">
        <title>Draft genome sequence of Sclerotinia borealis, a psychrophilic plant pathogenic fungus.</title>
        <authorList>
            <person name="Mardanov A.V."/>
            <person name="Beletsky A.V."/>
            <person name="Kadnikov V.V."/>
            <person name="Ignatov A.N."/>
            <person name="Ravin N.V."/>
        </authorList>
    </citation>
    <scope>NUCLEOTIDE SEQUENCE [LARGE SCALE GENOMIC DNA]</scope>
    <source>
        <strain evidence="5">F-4157</strain>
    </source>
</reference>
<dbReference type="Pfam" id="PF12796">
    <property type="entry name" value="Ank_2"/>
    <property type="match status" value="2"/>
</dbReference>
<proteinExistence type="predicted"/>
<evidence type="ECO:0000313" key="5">
    <source>
        <dbReference type="Proteomes" id="UP000019487"/>
    </source>
</evidence>
<evidence type="ECO:0000256" key="1">
    <source>
        <dbReference type="ARBA" id="ARBA00022737"/>
    </source>
</evidence>
<evidence type="ECO:0000313" key="4">
    <source>
        <dbReference type="EMBL" id="ESZ93263.1"/>
    </source>
</evidence>
<evidence type="ECO:0000256" key="2">
    <source>
        <dbReference type="ARBA" id="ARBA00023043"/>
    </source>
</evidence>
<accession>W9CBR7</accession>
<feature type="repeat" description="ANK" evidence="3">
    <location>
        <begin position="183"/>
        <end position="208"/>
    </location>
</feature>
<feature type="repeat" description="ANK" evidence="3">
    <location>
        <begin position="460"/>
        <end position="492"/>
    </location>
</feature>
<dbReference type="PROSITE" id="PS50088">
    <property type="entry name" value="ANK_REPEAT"/>
    <property type="match status" value="5"/>
</dbReference>
<dbReference type="Pfam" id="PF13637">
    <property type="entry name" value="Ank_4"/>
    <property type="match status" value="1"/>
</dbReference>
<dbReference type="Proteomes" id="UP000019487">
    <property type="component" value="Unassembled WGS sequence"/>
</dbReference>
<keyword evidence="5" id="KW-1185">Reference proteome</keyword>
<dbReference type="SUPFAM" id="SSF48403">
    <property type="entry name" value="Ankyrin repeat"/>
    <property type="match status" value="2"/>
</dbReference>
<dbReference type="SMART" id="SM00248">
    <property type="entry name" value="ANK"/>
    <property type="match status" value="13"/>
</dbReference>
<dbReference type="Gene3D" id="1.25.40.20">
    <property type="entry name" value="Ankyrin repeat-containing domain"/>
    <property type="match status" value="3"/>
</dbReference>
<organism evidence="4 5">
    <name type="scientific">Sclerotinia borealis (strain F-4128)</name>
    <dbReference type="NCBI Taxonomy" id="1432307"/>
    <lineage>
        <taxon>Eukaryota</taxon>
        <taxon>Fungi</taxon>
        <taxon>Dikarya</taxon>
        <taxon>Ascomycota</taxon>
        <taxon>Pezizomycotina</taxon>
        <taxon>Leotiomycetes</taxon>
        <taxon>Helotiales</taxon>
        <taxon>Sclerotiniaceae</taxon>
        <taxon>Sclerotinia</taxon>
    </lineage>
</organism>
<dbReference type="Pfam" id="PF00023">
    <property type="entry name" value="Ank"/>
    <property type="match status" value="1"/>
</dbReference>